<feature type="transmembrane region" description="Helical" evidence="1">
    <location>
        <begin position="5"/>
        <end position="24"/>
    </location>
</feature>
<protein>
    <recommendedName>
        <fullName evidence="2">CAAX prenyl protease 2/Lysostaphin resistance protein A-like domain-containing protein</fullName>
    </recommendedName>
</protein>
<feature type="transmembrane region" description="Helical" evidence="1">
    <location>
        <begin position="103"/>
        <end position="120"/>
    </location>
</feature>
<dbReference type="EMBL" id="FOVM01000002">
    <property type="protein sequence ID" value="SFN54332.1"/>
    <property type="molecule type" value="Genomic_DNA"/>
</dbReference>
<feature type="transmembrane region" description="Helical" evidence="1">
    <location>
        <begin position="127"/>
        <end position="148"/>
    </location>
</feature>
<dbReference type="AlphaFoldDB" id="A0A1I4ZVU3"/>
<reference evidence="4" key="1">
    <citation type="submission" date="2016-10" db="EMBL/GenBank/DDBJ databases">
        <authorList>
            <person name="Varghese N."/>
            <person name="Submissions S."/>
        </authorList>
    </citation>
    <scope>NUCLEOTIDE SEQUENCE [LARGE SCALE GENOMIC DNA]</scope>
    <source>
        <strain evidence="4">CGMCC 1.11101</strain>
    </source>
</reference>
<evidence type="ECO:0000259" key="2">
    <source>
        <dbReference type="Pfam" id="PF02517"/>
    </source>
</evidence>
<dbReference type="InterPro" id="IPR003675">
    <property type="entry name" value="Rce1/LyrA-like_dom"/>
</dbReference>
<feature type="domain" description="CAAX prenyl protease 2/Lysostaphin resistance protein A-like" evidence="2">
    <location>
        <begin position="46"/>
        <end position="140"/>
    </location>
</feature>
<dbReference type="STRING" id="995034.SAMN05216219_1120"/>
<dbReference type="GO" id="GO:0080120">
    <property type="term" value="P:CAAX-box protein maturation"/>
    <property type="evidence" value="ECO:0007669"/>
    <property type="project" value="UniProtKB-ARBA"/>
</dbReference>
<proteinExistence type="predicted"/>
<keyword evidence="1" id="KW-1133">Transmembrane helix</keyword>
<keyword evidence="4" id="KW-1185">Reference proteome</keyword>
<evidence type="ECO:0000313" key="3">
    <source>
        <dbReference type="EMBL" id="SFN54332.1"/>
    </source>
</evidence>
<dbReference type="Pfam" id="PF02517">
    <property type="entry name" value="Rce1-like"/>
    <property type="match status" value="1"/>
</dbReference>
<keyword evidence="1" id="KW-0812">Transmembrane</keyword>
<sequence length="155" mass="17175">MIIHVALLTLGWNILTFLLFLPLLELATGTEQDVSGFAPIQGDFRLLLLMLALSWTLAAVGEEFAFRGYVQTRMRELLPGRWGLATAIIFSSLLFGLVHTEQGIVGVIVTTVDGVFFSLLRYQFRTLWAAVTSHGVSNTMGLIVFFLFGPVQAPW</sequence>
<dbReference type="Proteomes" id="UP000198867">
    <property type="component" value="Unassembled WGS sequence"/>
</dbReference>
<accession>A0A1I4ZVU3</accession>
<name>A0A1I4ZVU3_9MICO</name>
<keyword evidence="1" id="KW-0472">Membrane</keyword>
<evidence type="ECO:0000313" key="4">
    <source>
        <dbReference type="Proteomes" id="UP000198867"/>
    </source>
</evidence>
<organism evidence="3 4">
    <name type="scientific">Mycetocola miduiensis</name>
    <dbReference type="NCBI Taxonomy" id="995034"/>
    <lineage>
        <taxon>Bacteria</taxon>
        <taxon>Bacillati</taxon>
        <taxon>Actinomycetota</taxon>
        <taxon>Actinomycetes</taxon>
        <taxon>Micrococcales</taxon>
        <taxon>Microbacteriaceae</taxon>
        <taxon>Mycetocola</taxon>
    </lineage>
</organism>
<feature type="transmembrane region" description="Helical" evidence="1">
    <location>
        <begin position="44"/>
        <end position="66"/>
    </location>
</feature>
<evidence type="ECO:0000256" key="1">
    <source>
        <dbReference type="SAM" id="Phobius"/>
    </source>
</evidence>
<feature type="transmembrane region" description="Helical" evidence="1">
    <location>
        <begin position="78"/>
        <end position="97"/>
    </location>
</feature>
<dbReference type="GO" id="GO:0004175">
    <property type="term" value="F:endopeptidase activity"/>
    <property type="evidence" value="ECO:0007669"/>
    <property type="project" value="UniProtKB-ARBA"/>
</dbReference>
<gene>
    <name evidence="3" type="ORF">SAMN05216219_1120</name>
</gene>